<sequence length="454" mass="52314">MQLKIKEIFNQDYVKLEGQKIQIKAWVRSNRDSKKIGFLVLNDGSSLTNLQAVYRVDKIDNYEEIAAARMWAAVVIEGVIKLTPTAKQPLELEVLNAQILKQSDEDFLLSNNDLNLETLRLNAHLRPRTNLFHAIMKVRATLAFAVHEFMNQNEYSWLAAPLFTGNDAEGAGETFSIQKFDNEEFFGKQTHLSVTGQLQAEAYAQAFGNVYTFGPTFRAEKSHTNRHLAEFWMIEPEMAFVDLKGMQDIVEDLVKHVIKAVLEKNQQELEFLAQRNDENLIKKLQKVVESKFERIEYKDAVKILADAVKNGHQFENNEIFFGMDLGSEHERYMCETYHQGPVFLQNYPKDIKAFYMKLNDDQQTVASTDLLIPGVGELVGGSQREDSYEKLLKRCQELKMPIESLQWYLDLRRFGYYMSSGFGIGFERLVMYVTGVNNIKDTIPFPRSHGQIEF</sequence>
<dbReference type="GeneID" id="29672210"/>
<dbReference type="Gene3D" id="3.30.930.10">
    <property type="entry name" value="Bira Bifunctional Protein, Domain 2"/>
    <property type="match status" value="1"/>
</dbReference>
<reference evidence="11 12" key="1">
    <citation type="submission" date="2017-06" db="EMBL/GenBank/DDBJ databases">
        <title>Genome Sequencing and Comparative Genomics Analysis of Five Ureaplasma Urealyticums with Different Drug Resistance.</title>
        <authorList>
            <person name="Ma L."/>
            <person name="Jia T."/>
        </authorList>
    </citation>
    <scope>NUCLEOTIDE SEQUENCE [LARGE SCALE GENOMIC DNA]</scope>
    <source>
        <strain evidence="12">hebnu uu3</strain>
    </source>
</reference>
<evidence type="ECO:0000313" key="11">
    <source>
        <dbReference type="EMBL" id="ASD30035.1"/>
    </source>
</evidence>
<evidence type="ECO:0000256" key="6">
    <source>
        <dbReference type="ARBA" id="ARBA00022840"/>
    </source>
</evidence>
<evidence type="ECO:0000256" key="2">
    <source>
        <dbReference type="ARBA" id="ARBA00011738"/>
    </source>
</evidence>
<dbReference type="Proteomes" id="UP000197054">
    <property type="component" value="Chromosome"/>
</dbReference>
<evidence type="ECO:0000256" key="3">
    <source>
        <dbReference type="ARBA" id="ARBA00022490"/>
    </source>
</evidence>
<dbReference type="SUPFAM" id="SSF55681">
    <property type="entry name" value="Class II aaRS and biotin synthetases"/>
    <property type="match status" value="1"/>
</dbReference>
<feature type="domain" description="Aminoacyl-transfer RNA synthetases class-II family profile" evidence="10">
    <location>
        <begin position="136"/>
        <end position="444"/>
    </location>
</feature>
<comment type="catalytic activity">
    <reaction evidence="9">
        <text>tRNA(Asn) + L-asparagine + ATP = L-asparaginyl-tRNA(Asn) + AMP + diphosphate + H(+)</text>
        <dbReference type="Rhea" id="RHEA:11180"/>
        <dbReference type="Rhea" id="RHEA-COMP:9659"/>
        <dbReference type="Rhea" id="RHEA-COMP:9674"/>
        <dbReference type="ChEBI" id="CHEBI:15378"/>
        <dbReference type="ChEBI" id="CHEBI:30616"/>
        <dbReference type="ChEBI" id="CHEBI:33019"/>
        <dbReference type="ChEBI" id="CHEBI:58048"/>
        <dbReference type="ChEBI" id="CHEBI:78442"/>
        <dbReference type="ChEBI" id="CHEBI:78515"/>
        <dbReference type="ChEBI" id="CHEBI:456215"/>
        <dbReference type="EC" id="6.1.1.22"/>
    </reaction>
</comment>
<dbReference type="InterPro" id="IPR004522">
    <property type="entry name" value="Asn-tRNA-ligase"/>
</dbReference>
<dbReference type="GO" id="GO:0005737">
    <property type="term" value="C:cytoplasm"/>
    <property type="evidence" value="ECO:0007669"/>
    <property type="project" value="UniProtKB-SubCell"/>
</dbReference>
<dbReference type="GO" id="GO:0006421">
    <property type="term" value="P:asparaginyl-tRNA aminoacylation"/>
    <property type="evidence" value="ECO:0007669"/>
    <property type="project" value="UniProtKB-UniRule"/>
</dbReference>
<dbReference type="PROSITE" id="PS50862">
    <property type="entry name" value="AA_TRNA_LIGASE_II"/>
    <property type="match status" value="1"/>
</dbReference>
<dbReference type="PRINTS" id="PR01042">
    <property type="entry name" value="TRNASYNTHASP"/>
</dbReference>
<dbReference type="GO" id="GO:0003676">
    <property type="term" value="F:nucleic acid binding"/>
    <property type="evidence" value="ECO:0007669"/>
    <property type="project" value="InterPro"/>
</dbReference>
<accession>A0AAC9X7Y8</accession>
<keyword evidence="4 9" id="KW-0436">Ligase</keyword>
<dbReference type="EC" id="6.1.1.22" evidence="9"/>
<dbReference type="GO" id="GO:0004816">
    <property type="term" value="F:asparagine-tRNA ligase activity"/>
    <property type="evidence" value="ECO:0007669"/>
    <property type="project" value="UniProtKB-UniRule"/>
</dbReference>
<dbReference type="Pfam" id="PF01336">
    <property type="entry name" value="tRNA_anti-codon"/>
    <property type="match status" value="1"/>
</dbReference>
<evidence type="ECO:0000256" key="1">
    <source>
        <dbReference type="ARBA" id="ARBA00008226"/>
    </source>
</evidence>
<name>A0AAC9X7Y8_UREPR</name>
<dbReference type="CDD" id="cd00776">
    <property type="entry name" value="AsxRS_core"/>
    <property type="match status" value="1"/>
</dbReference>
<dbReference type="RefSeq" id="WP_006688779.1">
    <property type="nucleotide sequence ID" value="NZ_CAMQQM010000012.1"/>
</dbReference>
<evidence type="ECO:0000256" key="5">
    <source>
        <dbReference type="ARBA" id="ARBA00022741"/>
    </source>
</evidence>
<dbReference type="SUPFAM" id="SSF50249">
    <property type="entry name" value="Nucleic acid-binding proteins"/>
    <property type="match status" value="1"/>
</dbReference>
<dbReference type="GO" id="GO:0005524">
    <property type="term" value="F:ATP binding"/>
    <property type="evidence" value="ECO:0007669"/>
    <property type="project" value="UniProtKB-UniRule"/>
</dbReference>
<organism evidence="11 12">
    <name type="scientific">Ureaplasma parvum</name>
    <name type="common">Ureaplasma urealyticum biotype 1</name>
    <dbReference type="NCBI Taxonomy" id="134821"/>
    <lineage>
        <taxon>Bacteria</taxon>
        <taxon>Bacillati</taxon>
        <taxon>Mycoplasmatota</taxon>
        <taxon>Mycoplasmoidales</taxon>
        <taxon>Mycoplasmoidaceae</taxon>
        <taxon>Ureaplasma</taxon>
    </lineage>
</organism>
<dbReference type="Gene3D" id="2.40.50.140">
    <property type="entry name" value="Nucleic acid-binding proteins"/>
    <property type="match status" value="1"/>
</dbReference>
<gene>
    <name evidence="9" type="primary">asnS</name>
    <name evidence="11" type="ORF">CEG42_02265</name>
</gene>
<dbReference type="InterPro" id="IPR004365">
    <property type="entry name" value="NA-bd_OB_tRNA"/>
</dbReference>
<comment type="subcellular location">
    <subcellularLocation>
        <location evidence="9">Cytoplasm</location>
    </subcellularLocation>
</comment>
<dbReference type="OMA" id="PEMAFYD"/>
<dbReference type="PANTHER" id="PTHR22594:SF34">
    <property type="entry name" value="ASPARAGINE--TRNA LIGASE, MITOCHONDRIAL-RELATED"/>
    <property type="match status" value="1"/>
</dbReference>
<dbReference type="EMBL" id="CP021991">
    <property type="protein sequence ID" value="ASD30035.1"/>
    <property type="molecule type" value="Genomic_DNA"/>
</dbReference>
<proteinExistence type="inferred from homology"/>
<keyword evidence="3 9" id="KW-0963">Cytoplasm</keyword>
<dbReference type="SMR" id="A0AAC9X7Y8"/>
<dbReference type="NCBIfam" id="TIGR00457">
    <property type="entry name" value="asnS"/>
    <property type="match status" value="1"/>
</dbReference>
<dbReference type="NCBIfam" id="NF003037">
    <property type="entry name" value="PRK03932.1"/>
    <property type="match status" value="1"/>
</dbReference>
<evidence type="ECO:0000256" key="7">
    <source>
        <dbReference type="ARBA" id="ARBA00022917"/>
    </source>
</evidence>
<dbReference type="PANTHER" id="PTHR22594">
    <property type="entry name" value="ASPARTYL/LYSYL-TRNA SYNTHETASE"/>
    <property type="match status" value="1"/>
</dbReference>
<keyword evidence="5 9" id="KW-0547">Nucleotide-binding</keyword>
<dbReference type="InterPro" id="IPR045864">
    <property type="entry name" value="aa-tRNA-synth_II/BPL/LPL"/>
</dbReference>
<evidence type="ECO:0000313" key="12">
    <source>
        <dbReference type="Proteomes" id="UP000197054"/>
    </source>
</evidence>
<dbReference type="InterPro" id="IPR002312">
    <property type="entry name" value="Asp/Asn-tRNA-synth_IIb"/>
</dbReference>
<keyword evidence="8 9" id="KW-0030">Aminoacyl-tRNA synthetase</keyword>
<dbReference type="InterPro" id="IPR004364">
    <property type="entry name" value="Aa-tRNA-synt_II"/>
</dbReference>
<dbReference type="HAMAP" id="MF_00534">
    <property type="entry name" value="Asn_tRNA_synth"/>
    <property type="match status" value="1"/>
</dbReference>
<evidence type="ECO:0000259" key="10">
    <source>
        <dbReference type="PROSITE" id="PS50862"/>
    </source>
</evidence>
<evidence type="ECO:0000256" key="9">
    <source>
        <dbReference type="HAMAP-Rule" id="MF_00534"/>
    </source>
</evidence>
<comment type="similarity">
    <text evidence="1 9">Belongs to the class-II aminoacyl-tRNA synthetase family.</text>
</comment>
<dbReference type="InterPro" id="IPR012340">
    <property type="entry name" value="NA-bd_OB-fold"/>
</dbReference>
<dbReference type="AlphaFoldDB" id="A0AAC9X7Y8"/>
<protein>
    <recommendedName>
        <fullName evidence="9">Asparagine--tRNA ligase</fullName>
        <ecNumber evidence="9">6.1.1.22</ecNumber>
    </recommendedName>
    <alternativeName>
        <fullName evidence="9">Asparaginyl-tRNA synthetase</fullName>
        <shortName evidence="9">AsnRS</shortName>
    </alternativeName>
</protein>
<keyword evidence="6 9" id="KW-0067">ATP-binding</keyword>
<evidence type="ECO:0000256" key="8">
    <source>
        <dbReference type="ARBA" id="ARBA00023146"/>
    </source>
</evidence>
<dbReference type="InterPro" id="IPR006195">
    <property type="entry name" value="aa-tRNA-synth_II"/>
</dbReference>
<dbReference type="Pfam" id="PF00152">
    <property type="entry name" value="tRNA-synt_2"/>
    <property type="match status" value="1"/>
</dbReference>
<evidence type="ECO:0000256" key="4">
    <source>
        <dbReference type="ARBA" id="ARBA00022598"/>
    </source>
</evidence>
<keyword evidence="7 9" id="KW-0648">Protein biosynthesis</keyword>
<dbReference type="CDD" id="cd04318">
    <property type="entry name" value="EcAsnRS_like_N"/>
    <property type="match status" value="1"/>
</dbReference>
<dbReference type="FunFam" id="3.30.930.10:FF:000016">
    <property type="entry name" value="Asparagine--tRNA ligase"/>
    <property type="match status" value="1"/>
</dbReference>
<comment type="subunit">
    <text evidence="2 9">Homodimer.</text>
</comment>